<dbReference type="NCBIfam" id="NF002463">
    <property type="entry name" value="PRK01683.1"/>
    <property type="match status" value="1"/>
</dbReference>
<comment type="caution">
    <text evidence="7">The sequence shown here is derived from an EMBL/GenBank/DDBJ whole genome shotgun (WGS) entry which is preliminary data.</text>
</comment>
<gene>
    <name evidence="5" type="primary">tam</name>
    <name evidence="7" type="ORF">RSA13_05685</name>
</gene>
<dbReference type="InterPro" id="IPR041698">
    <property type="entry name" value="Methyltransf_25"/>
</dbReference>
<comment type="catalytic activity">
    <reaction evidence="5">
        <text>trans-aconitate + S-adenosyl-L-methionine = (E)-3-(methoxycarbonyl)pent-2-enedioate + S-adenosyl-L-homocysteine</text>
        <dbReference type="Rhea" id="RHEA:14969"/>
        <dbReference type="ChEBI" id="CHEBI:15708"/>
        <dbReference type="ChEBI" id="CHEBI:57470"/>
        <dbReference type="ChEBI" id="CHEBI:57856"/>
        <dbReference type="ChEBI" id="CHEBI:59789"/>
        <dbReference type="EC" id="2.1.1.144"/>
    </reaction>
</comment>
<feature type="domain" description="Methyltransferase" evidence="6">
    <location>
        <begin position="35"/>
        <end position="124"/>
    </location>
</feature>
<evidence type="ECO:0000259" key="6">
    <source>
        <dbReference type="Pfam" id="PF13649"/>
    </source>
</evidence>
<keyword evidence="1 5" id="KW-0963">Cytoplasm</keyword>
<dbReference type="Gene3D" id="1.10.150.290">
    <property type="entry name" value="S-adenosyl-L-methionine-dependent methyltransferases"/>
    <property type="match status" value="1"/>
</dbReference>
<evidence type="ECO:0000256" key="5">
    <source>
        <dbReference type="HAMAP-Rule" id="MF_00560"/>
    </source>
</evidence>
<evidence type="ECO:0000256" key="4">
    <source>
        <dbReference type="ARBA" id="ARBA00022691"/>
    </source>
</evidence>
<dbReference type="GO" id="GO:0005737">
    <property type="term" value="C:cytoplasm"/>
    <property type="evidence" value="ECO:0007669"/>
    <property type="project" value="UniProtKB-SubCell"/>
</dbReference>
<dbReference type="CDD" id="cd02440">
    <property type="entry name" value="AdoMet_MTases"/>
    <property type="match status" value="1"/>
</dbReference>
<dbReference type="Proteomes" id="UP000072520">
    <property type="component" value="Unassembled WGS sequence"/>
</dbReference>
<name>A0AB34VKJ1_9GAMM</name>
<keyword evidence="3 5" id="KW-0808">Transferase</keyword>
<dbReference type="EMBL" id="LDSI01000007">
    <property type="protein sequence ID" value="KTS99286.1"/>
    <property type="molecule type" value="Genomic_DNA"/>
</dbReference>
<comment type="function">
    <text evidence="5">Catalyzes the S-adenosylmethionine monomethyl esterification of trans-aconitate.</text>
</comment>
<dbReference type="PANTHER" id="PTHR43861">
    <property type="entry name" value="TRANS-ACONITATE 2-METHYLTRANSFERASE-RELATED"/>
    <property type="match status" value="1"/>
</dbReference>
<dbReference type="AlphaFoldDB" id="A0AB34VKJ1"/>
<dbReference type="RefSeq" id="WP_058708938.1">
    <property type="nucleotide sequence ID" value="NZ_LDSI01000007.1"/>
</dbReference>
<dbReference type="GO" id="GO:0032259">
    <property type="term" value="P:methylation"/>
    <property type="evidence" value="ECO:0007669"/>
    <property type="project" value="UniProtKB-KW"/>
</dbReference>
<dbReference type="HAMAP" id="MF_00560">
    <property type="entry name" value="Tran_acon_Me_trans"/>
    <property type="match status" value="1"/>
</dbReference>
<dbReference type="EC" id="2.1.1.144" evidence="5"/>
<dbReference type="InterPro" id="IPR029063">
    <property type="entry name" value="SAM-dependent_MTases_sf"/>
</dbReference>
<evidence type="ECO:0000256" key="1">
    <source>
        <dbReference type="ARBA" id="ARBA00022490"/>
    </source>
</evidence>
<proteinExistence type="inferred from homology"/>
<accession>A0AB34VKJ1</accession>
<dbReference type="PANTHER" id="PTHR43861:SF1">
    <property type="entry name" value="TRANS-ACONITATE 2-METHYLTRANSFERASE"/>
    <property type="match status" value="1"/>
</dbReference>
<keyword evidence="4 5" id="KW-0949">S-adenosyl-L-methionine</keyword>
<dbReference type="GO" id="GO:0030798">
    <property type="term" value="F:trans-aconitate 2-methyltransferase activity"/>
    <property type="evidence" value="ECO:0007669"/>
    <property type="project" value="UniProtKB-UniRule"/>
</dbReference>
<evidence type="ECO:0000256" key="3">
    <source>
        <dbReference type="ARBA" id="ARBA00022679"/>
    </source>
</evidence>
<sequence>MQDWDPTLYRKFEAERTRPAQELLSRIRVEDVRFVIDLGCGPGNSTELLVDAWPQAQITGLDSSAAMLEQARERLPQCAFIQADIATWQAAIPQQVIYANASLQWLGGHSSLLPHLVNQLAPGGTLAVQMPDNLDEPSHQLMRDVATSGPWRDKISAQAAERKRIPSTEHYYDVLTTAGCAVDIWRTTYYHVMDNAQAIIHGLKATGLRPFLAPLSVSEQEQFLAAYHQCLMTAYPARQDGKVLLAFPRLFMVATRNR</sequence>
<organism evidence="7 8">
    <name type="scientific">Pantoea stewartii</name>
    <dbReference type="NCBI Taxonomy" id="66269"/>
    <lineage>
        <taxon>Bacteria</taxon>
        <taxon>Pseudomonadati</taxon>
        <taxon>Pseudomonadota</taxon>
        <taxon>Gammaproteobacteria</taxon>
        <taxon>Enterobacterales</taxon>
        <taxon>Erwiniaceae</taxon>
        <taxon>Pantoea</taxon>
    </lineage>
</organism>
<reference evidence="7 8" key="1">
    <citation type="journal article" date="2016" name="Front. Microbiol.">
        <title>Genomic Resource of Rice Seed Associated Bacteria.</title>
        <authorList>
            <person name="Midha S."/>
            <person name="Bansal K."/>
            <person name="Sharma S."/>
            <person name="Kumar N."/>
            <person name="Patil P.P."/>
            <person name="Chaudhry V."/>
            <person name="Patil P.B."/>
        </authorList>
    </citation>
    <scope>NUCLEOTIDE SEQUENCE [LARGE SCALE GENOMIC DNA]</scope>
    <source>
        <strain evidence="7 8">RSA13</strain>
    </source>
</reference>
<protein>
    <recommendedName>
        <fullName evidence="5">Trans-aconitate 2-methyltransferase</fullName>
        <ecNumber evidence="5">2.1.1.144</ecNumber>
    </recommendedName>
</protein>
<evidence type="ECO:0000256" key="2">
    <source>
        <dbReference type="ARBA" id="ARBA00022603"/>
    </source>
</evidence>
<keyword evidence="2 5" id="KW-0489">Methyltransferase</keyword>
<dbReference type="Pfam" id="PF13649">
    <property type="entry name" value="Methyltransf_25"/>
    <property type="match status" value="1"/>
</dbReference>
<dbReference type="InterPro" id="IPR023149">
    <property type="entry name" value="Trans_acon_MeTrfase_C"/>
</dbReference>
<dbReference type="Gene3D" id="3.40.50.150">
    <property type="entry name" value="Vaccinia Virus protein VP39"/>
    <property type="match status" value="1"/>
</dbReference>
<dbReference type="InterPro" id="IPR023506">
    <property type="entry name" value="Trans-aconitate_MeTrfase"/>
</dbReference>
<evidence type="ECO:0000313" key="7">
    <source>
        <dbReference type="EMBL" id="KTS99286.1"/>
    </source>
</evidence>
<comment type="similarity">
    <text evidence="5">Belongs to the methyltransferase superfamily. Tam family.</text>
</comment>
<dbReference type="SUPFAM" id="SSF53335">
    <property type="entry name" value="S-adenosyl-L-methionine-dependent methyltransferases"/>
    <property type="match status" value="1"/>
</dbReference>
<evidence type="ECO:0000313" key="8">
    <source>
        <dbReference type="Proteomes" id="UP000072520"/>
    </source>
</evidence>
<comment type="subcellular location">
    <subcellularLocation>
        <location evidence="5">Cytoplasm</location>
    </subcellularLocation>
</comment>